<keyword evidence="6 11" id="KW-0220">Diaminopimelate biosynthesis</keyword>
<dbReference type="InterPro" id="IPR002220">
    <property type="entry name" value="DapA-like"/>
</dbReference>
<dbReference type="RefSeq" id="WP_015285761.1">
    <property type="nucleotide sequence ID" value="NC_019943.1"/>
</dbReference>
<dbReference type="FunCoup" id="L0HHK1">
    <property type="interactions" value="112"/>
</dbReference>
<keyword evidence="8 11" id="KW-0456">Lyase</keyword>
<dbReference type="PRINTS" id="PR00146">
    <property type="entry name" value="DHPICSNTHASE"/>
</dbReference>
<keyword evidence="7 11" id="KW-0457">Lysine biosynthesis</keyword>
<dbReference type="GeneID" id="14308164"/>
<protein>
    <recommendedName>
        <fullName evidence="3 11">4-hydroxy-tetrahydrodipicolinate synthase</fullName>
        <shortName evidence="11">HTPA synthase</shortName>
        <ecNumber evidence="3 11">4.3.3.7</ecNumber>
    </recommendedName>
</protein>
<dbReference type="STRING" id="593750.Metfor_1775"/>
<dbReference type="SMART" id="SM01130">
    <property type="entry name" value="DHDPS"/>
    <property type="match status" value="1"/>
</dbReference>
<organism evidence="15 16">
    <name type="scientific">Methanoregula formicica (strain DSM 22288 / NBRC 105244 / SMSP)</name>
    <dbReference type="NCBI Taxonomy" id="593750"/>
    <lineage>
        <taxon>Archaea</taxon>
        <taxon>Methanobacteriati</taxon>
        <taxon>Methanobacteriota</taxon>
        <taxon>Stenosarchaea group</taxon>
        <taxon>Methanomicrobia</taxon>
        <taxon>Methanomicrobiales</taxon>
        <taxon>Methanoregulaceae</taxon>
        <taxon>Methanoregula</taxon>
    </lineage>
</organism>
<feature type="region of interest" description="Disordered" evidence="14">
    <location>
        <begin position="296"/>
        <end position="325"/>
    </location>
</feature>
<evidence type="ECO:0000256" key="11">
    <source>
        <dbReference type="HAMAP-Rule" id="MF_00418"/>
    </source>
</evidence>
<evidence type="ECO:0000256" key="12">
    <source>
        <dbReference type="PIRSR" id="PIRSR001365-1"/>
    </source>
</evidence>
<evidence type="ECO:0000313" key="15">
    <source>
        <dbReference type="EMBL" id="AGB02798.1"/>
    </source>
</evidence>
<dbReference type="AlphaFoldDB" id="L0HHK1"/>
<dbReference type="InterPro" id="IPR005263">
    <property type="entry name" value="DapA"/>
</dbReference>
<evidence type="ECO:0000256" key="2">
    <source>
        <dbReference type="ARBA" id="ARBA00005120"/>
    </source>
</evidence>
<dbReference type="GO" id="GO:0005737">
    <property type="term" value="C:cytoplasm"/>
    <property type="evidence" value="ECO:0007669"/>
    <property type="project" value="UniProtKB-SubCell"/>
</dbReference>
<dbReference type="EC" id="4.3.3.7" evidence="3 11"/>
<evidence type="ECO:0000256" key="5">
    <source>
        <dbReference type="ARBA" id="ARBA00022605"/>
    </source>
</evidence>
<evidence type="ECO:0000256" key="6">
    <source>
        <dbReference type="ARBA" id="ARBA00022915"/>
    </source>
</evidence>
<evidence type="ECO:0000256" key="8">
    <source>
        <dbReference type="ARBA" id="ARBA00023239"/>
    </source>
</evidence>
<feature type="binding site" evidence="11 13">
    <location>
        <position position="47"/>
    </location>
    <ligand>
        <name>pyruvate</name>
        <dbReference type="ChEBI" id="CHEBI:15361"/>
    </ligand>
</feature>
<dbReference type="PROSITE" id="PS00666">
    <property type="entry name" value="DHDPS_2"/>
    <property type="match status" value="1"/>
</dbReference>
<dbReference type="GO" id="GO:0019877">
    <property type="term" value="P:diaminopimelate biosynthetic process"/>
    <property type="evidence" value="ECO:0007669"/>
    <property type="project" value="UniProtKB-UniRule"/>
</dbReference>
<dbReference type="PROSITE" id="PS00665">
    <property type="entry name" value="DHDPS_1"/>
    <property type="match status" value="1"/>
</dbReference>
<evidence type="ECO:0000256" key="3">
    <source>
        <dbReference type="ARBA" id="ARBA00012086"/>
    </source>
</evidence>
<feature type="site" description="Part of a proton relay during catalysis" evidence="11">
    <location>
        <position position="109"/>
    </location>
</feature>
<keyword evidence="4 11" id="KW-0963">Cytoplasm</keyword>
<comment type="subunit">
    <text evidence="11">Homotetramer; dimer of dimers.</text>
</comment>
<dbReference type="Proteomes" id="UP000010824">
    <property type="component" value="Chromosome"/>
</dbReference>
<gene>
    <name evidence="11" type="primary">dapA</name>
    <name evidence="15" type="ordered locus">Metfor_1775</name>
</gene>
<evidence type="ECO:0000256" key="10">
    <source>
        <dbReference type="ARBA" id="ARBA00047836"/>
    </source>
</evidence>
<evidence type="ECO:0000256" key="14">
    <source>
        <dbReference type="SAM" id="MobiDB-lite"/>
    </source>
</evidence>
<dbReference type="Gene3D" id="3.20.20.70">
    <property type="entry name" value="Aldolase class I"/>
    <property type="match status" value="1"/>
</dbReference>
<proteinExistence type="inferred from homology"/>
<comment type="catalytic activity">
    <reaction evidence="10 11">
        <text>L-aspartate 4-semialdehyde + pyruvate = (2S,4S)-4-hydroxy-2,3,4,5-tetrahydrodipicolinate + H2O + H(+)</text>
        <dbReference type="Rhea" id="RHEA:34171"/>
        <dbReference type="ChEBI" id="CHEBI:15361"/>
        <dbReference type="ChEBI" id="CHEBI:15377"/>
        <dbReference type="ChEBI" id="CHEBI:15378"/>
        <dbReference type="ChEBI" id="CHEBI:67139"/>
        <dbReference type="ChEBI" id="CHEBI:537519"/>
        <dbReference type="EC" id="4.3.3.7"/>
    </reaction>
</comment>
<dbReference type="KEGG" id="mfo:Metfor_1775"/>
<feature type="site" description="Part of a proton relay during catalysis" evidence="11">
    <location>
        <position position="46"/>
    </location>
</feature>
<dbReference type="GO" id="GO:0008675">
    <property type="term" value="F:2-dehydro-3-deoxy-phosphogluconate aldolase activity"/>
    <property type="evidence" value="ECO:0007669"/>
    <property type="project" value="UniProtKB-ARBA"/>
</dbReference>
<reference evidence="15 16" key="2">
    <citation type="journal article" date="2014" name="Genome Announc.">
        <title>Complete Genome Sequence of Methanoregula formicica SMSPT, a Mesophilic Hydrogenotrophic Methanogen Isolated from a Methanogenic Upflow Anaerobic Sludge Blanket Reactor.</title>
        <authorList>
            <person name="Yamamoto K."/>
            <person name="Tamaki H."/>
            <person name="Cadillo-Quiroz H."/>
            <person name="Imachi H."/>
            <person name="Kyrpides N."/>
            <person name="Woyke T."/>
            <person name="Goodwin L."/>
            <person name="Zinder S.H."/>
            <person name="Kamagata Y."/>
            <person name="Liu W.T."/>
        </authorList>
    </citation>
    <scope>NUCLEOTIDE SEQUENCE [LARGE SCALE GENOMIC DNA]</scope>
    <source>
        <strain evidence="16">DSM 22288 / NBRC 105244 / SMSP</strain>
    </source>
</reference>
<comment type="subcellular location">
    <subcellularLocation>
        <location evidence="11">Cytoplasm</location>
    </subcellularLocation>
</comment>
<comment type="pathway">
    <text evidence="2 11">Amino-acid biosynthesis; L-lysine biosynthesis via DAP pathway; (S)-tetrahydrodipicolinate from L-aspartate: step 3/4.</text>
</comment>
<sequence length="325" mass="34893">MFEGVLPAIITPFKRTPAMGLDIPGLERNISFLLSRGIHGIVPCGSTGESATLTFDEHEKVIDITVDKVNGRIPVLAGTGSNNTAEAVRLTKAAKDIGADGVLVISPYYNKPNRAGLIRHYTKLADLDIPVVMYNVPGRTGQNLEPDLVAELAQHPNIVGIKEASGNIGQISRVIEETQDEDFHVISGDDGITLPILTLGGSGVISVTANVDPARMVAMYEAFRQGDYQKALVIHYAMSPLHRAMFIDTNPIPVKKAVELIGLAGGPVRLPLDELDAKKTEQLKKVLSTIPIKRSVPKAKAAAKKPVKAAAAKRKTKPAAPRRTR</sequence>
<dbReference type="Pfam" id="PF00701">
    <property type="entry name" value="DHDPS"/>
    <property type="match status" value="1"/>
</dbReference>
<feature type="active site" description="Schiff-base intermediate with substrate" evidence="11 12">
    <location>
        <position position="162"/>
    </location>
</feature>
<dbReference type="UniPathway" id="UPA00034">
    <property type="reaction ID" value="UER00017"/>
</dbReference>
<dbReference type="HAMAP" id="MF_00418">
    <property type="entry name" value="DapA"/>
    <property type="match status" value="1"/>
</dbReference>
<dbReference type="InterPro" id="IPR013785">
    <property type="entry name" value="Aldolase_TIM"/>
</dbReference>
<dbReference type="InterPro" id="IPR020624">
    <property type="entry name" value="Schiff_base-form_aldolases_CS"/>
</dbReference>
<dbReference type="PIRSF" id="PIRSF001365">
    <property type="entry name" value="DHDPS"/>
    <property type="match status" value="1"/>
</dbReference>
<reference evidence="16" key="1">
    <citation type="submission" date="2011-12" db="EMBL/GenBank/DDBJ databases">
        <title>Complete sequence of Methanoregula formicicum SMSP.</title>
        <authorList>
            <person name="Lucas S."/>
            <person name="Han J."/>
            <person name="Lapidus A."/>
            <person name="Cheng J.-F."/>
            <person name="Goodwin L."/>
            <person name="Pitluck S."/>
            <person name="Peters L."/>
            <person name="Ovchinnikova G."/>
            <person name="Teshima H."/>
            <person name="Detter J.C."/>
            <person name="Han C."/>
            <person name="Tapia R."/>
            <person name="Land M."/>
            <person name="Hauser L."/>
            <person name="Kyrpides N."/>
            <person name="Ivanova N."/>
            <person name="Pagani I."/>
            <person name="Imachi H."/>
            <person name="Tamaki H."/>
            <person name="Sekiguchi Y."/>
            <person name="Kamagata Y."/>
            <person name="Cadillo-Quiroz H."/>
            <person name="Zinder S."/>
            <person name="Liu W.-T."/>
            <person name="Woyke T."/>
        </authorList>
    </citation>
    <scope>NUCLEOTIDE SEQUENCE [LARGE SCALE GENOMIC DNA]</scope>
    <source>
        <strain evidence="16">DSM 22288 / NBRC 105244 / SMSP</strain>
    </source>
</reference>
<comment type="caution">
    <text evidence="11">Was originally thought to be a dihydrodipicolinate synthase (DHDPS), catalyzing the condensation of (S)-aspartate-beta-semialdehyde [(S)-ASA] and pyruvate to dihydrodipicolinate (DHDP). However, it was shown in E.coli that the product of the enzymatic reaction is not dihydrodipicolinate but in fact (4S)-4-hydroxy-2,3,4,5-tetrahydro-(2S)-dipicolinic acid (HTPA), and that the consecutive dehydration reaction leading to DHDP is not spontaneous but catalyzed by DapB.</text>
</comment>
<dbReference type="InParanoid" id="L0HHK1"/>
<evidence type="ECO:0000256" key="13">
    <source>
        <dbReference type="PIRSR" id="PIRSR001365-2"/>
    </source>
</evidence>
<evidence type="ECO:0000256" key="9">
    <source>
        <dbReference type="ARBA" id="ARBA00023270"/>
    </source>
</evidence>
<evidence type="ECO:0000256" key="4">
    <source>
        <dbReference type="ARBA" id="ARBA00022490"/>
    </source>
</evidence>
<dbReference type="OrthoDB" id="33636at2157"/>
<dbReference type="PANTHER" id="PTHR12128:SF66">
    <property type="entry name" value="4-HYDROXY-2-OXOGLUTARATE ALDOLASE, MITOCHONDRIAL"/>
    <property type="match status" value="1"/>
</dbReference>
<evidence type="ECO:0000256" key="1">
    <source>
        <dbReference type="ARBA" id="ARBA00003294"/>
    </source>
</evidence>
<name>L0HHK1_METFS</name>
<dbReference type="InterPro" id="IPR020625">
    <property type="entry name" value="Schiff_base-form_aldolases_AS"/>
</dbReference>
<dbReference type="SUPFAM" id="SSF51569">
    <property type="entry name" value="Aldolase"/>
    <property type="match status" value="1"/>
</dbReference>
<feature type="active site" description="Proton donor/acceptor" evidence="11 12">
    <location>
        <position position="134"/>
    </location>
</feature>
<keyword evidence="9 11" id="KW-0704">Schiff base</keyword>
<comment type="similarity">
    <text evidence="11">Belongs to the DapA family.</text>
</comment>
<evidence type="ECO:0000256" key="7">
    <source>
        <dbReference type="ARBA" id="ARBA00023154"/>
    </source>
</evidence>
<dbReference type="GO" id="GO:0009089">
    <property type="term" value="P:lysine biosynthetic process via diaminopimelate"/>
    <property type="evidence" value="ECO:0007669"/>
    <property type="project" value="UniProtKB-UniRule"/>
</dbReference>
<dbReference type="GO" id="GO:0008840">
    <property type="term" value="F:4-hydroxy-tetrahydrodipicolinate synthase activity"/>
    <property type="evidence" value="ECO:0007669"/>
    <property type="project" value="UniProtKB-UniRule"/>
</dbReference>
<dbReference type="EMBL" id="CP003167">
    <property type="protein sequence ID" value="AGB02798.1"/>
    <property type="molecule type" value="Genomic_DNA"/>
</dbReference>
<keyword evidence="16" id="KW-1185">Reference proteome</keyword>
<feature type="binding site" evidence="11 13">
    <location>
        <position position="205"/>
    </location>
    <ligand>
        <name>pyruvate</name>
        <dbReference type="ChEBI" id="CHEBI:15361"/>
    </ligand>
</feature>
<keyword evidence="5 11" id="KW-0028">Amino-acid biosynthesis</keyword>
<evidence type="ECO:0000313" key="16">
    <source>
        <dbReference type="Proteomes" id="UP000010824"/>
    </source>
</evidence>
<accession>L0HHK1</accession>
<comment type="function">
    <text evidence="1 11">Catalyzes the condensation of (S)-aspartate-beta-semialdehyde [(S)-ASA] and pyruvate to 4-hydroxy-tetrahydrodipicolinate (HTPA).</text>
</comment>
<dbReference type="HOGENOM" id="CLU_049343_7_0_2"/>
<dbReference type="eggNOG" id="arCOG04172">
    <property type="taxonomic scope" value="Archaea"/>
</dbReference>
<dbReference type="CDD" id="cd00950">
    <property type="entry name" value="DHDPS"/>
    <property type="match status" value="1"/>
</dbReference>
<dbReference type="NCBIfam" id="TIGR00674">
    <property type="entry name" value="dapA"/>
    <property type="match status" value="1"/>
</dbReference>
<dbReference type="PANTHER" id="PTHR12128">
    <property type="entry name" value="DIHYDRODIPICOLINATE SYNTHASE"/>
    <property type="match status" value="1"/>
</dbReference>